<accession>A0A553NT32</accession>
<feature type="region of interest" description="Disordered" evidence="1">
    <location>
        <begin position="84"/>
        <end position="104"/>
    </location>
</feature>
<evidence type="ECO:0000313" key="3">
    <source>
        <dbReference type="Proteomes" id="UP000318571"/>
    </source>
</evidence>
<proteinExistence type="predicted"/>
<dbReference type="AlphaFoldDB" id="A0A553NT32"/>
<feature type="region of interest" description="Disordered" evidence="1">
    <location>
        <begin position="116"/>
        <end position="149"/>
    </location>
</feature>
<evidence type="ECO:0000313" key="2">
    <source>
        <dbReference type="EMBL" id="TRY68573.1"/>
    </source>
</evidence>
<keyword evidence="3" id="KW-1185">Reference proteome</keyword>
<gene>
    <name evidence="2" type="ORF">TCAL_14272</name>
</gene>
<dbReference type="InterPro" id="IPR038602">
    <property type="entry name" value="Mite_allergen_7_sf"/>
</dbReference>
<dbReference type="InterPro" id="IPR020234">
    <property type="entry name" value="Mite_allergen_group-7"/>
</dbReference>
<protein>
    <submittedName>
        <fullName evidence="2">Uncharacterized protein</fullName>
    </submittedName>
</protein>
<feature type="compositionally biased region" description="Polar residues" evidence="1">
    <location>
        <begin position="87"/>
        <end position="101"/>
    </location>
</feature>
<organism evidence="2 3">
    <name type="scientific">Tigriopus californicus</name>
    <name type="common">Marine copepod</name>
    <dbReference type="NCBI Taxonomy" id="6832"/>
    <lineage>
        <taxon>Eukaryota</taxon>
        <taxon>Metazoa</taxon>
        <taxon>Ecdysozoa</taxon>
        <taxon>Arthropoda</taxon>
        <taxon>Crustacea</taxon>
        <taxon>Multicrustacea</taxon>
        <taxon>Hexanauplia</taxon>
        <taxon>Copepoda</taxon>
        <taxon>Harpacticoida</taxon>
        <taxon>Harpacticidae</taxon>
        <taxon>Tigriopus</taxon>
    </lineage>
</organism>
<dbReference type="Pfam" id="PF16984">
    <property type="entry name" value="Grp7_allergen"/>
    <property type="match status" value="1"/>
</dbReference>
<feature type="region of interest" description="Disordered" evidence="1">
    <location>
        <begin position="1"/>
        <end position="69"/>
    </location>
</feature>
<sequence length="400" mass="43473">MPRCTAVERGMSITLTKQSSKSSLHTSPNSSRDSLLQVPSPGLQPSPQGTHSSHASTSSSITGRKSPLLLKSPSILRTVGLLGGDNARSQSLDTPDTSLSTKDLRRASIANRSKSLNAAGSLDHPDSSHSSAAVSNSSIPVTEREPTVIAPGTCLSQQTQQTTWINGALVTDVKTSKVNADSAASPGGGWPLFFSLPHLIMMSNLQNFLGARNCKKPSIQPNDYMDGLIANMKTDMKERGLHEMTLPDQEIGVALFDGQMSGLTNLSRRGDALLEAETDHFLLTFALQAKDLRCAYGWRKQRLKGEVVANVEKVTLNLKIKQMLPTSTPPELLNFHVEEVDGVQVYLHGLGPLNGLVKRLLRAFLRRHLKDYLERECKDLIAQELRNAATEEGYFGKGLI</sequence>
<evidence type="ECO:0000256" key="1">
    <source>
        <dbReference type="SAM" id="MobiDB-lite"/>
    </source>
</evidence>
<reference evidence="2 3" key="1">
    <citation type="journal article" date="2018" name="Nat. Ecol. Evol.">
        <title>Genomic signatures of mitonuclear coevolution across populations of Tigriopus californicus.</title>
        <authorList>
            <person name="Barreto F.S."/>
            <person name="Watson E.T."/>
            <person name="Lima T.G."/>
            <person name="Willett C.S."/>
            <person name="Edmands S."/>
            <person name="Li W."/>
            <person name="Burton R.S."/>
        </authorList>
    </citation>
    <scope>NUCLEOTIDE SEQUENCE [LARGE SCALE GENOMIC DNA]</scope>
    <source>
        <strain evidence="2 3">San Diego</strain>
    </source>
</reference>
<name>A0A553NT32_TIGCA</name>
<dbReference type="EMBL" id="VCGU01000010">
    <property type="protein sequence ID" value="TRY68573.1"/>
    <property type="molecule type" value="Genomic_DNA"/>
</dbReference>
<feature type="compositionally biased region" description="Polar residues" evidence="1">
    <location>
        <begin position="13"/>
        <end position="34"/>
    </location>
</feature>
<dbReference type="OrthoDB" id="6419576at2759"/>
<dbReference type="Gene3D" id="3.15.10.50">
    <property type="match status" value="1"/>
</dbReference>
<dbReference type="Proteomes" id="UP000318571">
    <property type="component" value="Chromosome 1"/>
</dbReference>
<feature type="compositionally biased region" description="Low complexity" evidence="1">
    <location>
        <begin position="50"/>
        <end position="69"/>
    </location>
</feature>
<feature type="compositionally biased region" description="Low complexity" evidence="1">
    <location>
        <begin position="128"/>
        <end position="141"/>
    </location>
</feature>
<comment type="caution">
    <text evidence="2">The sequence shown here is derived from an EMBL/GenBank/DDBJ whole genome shotgun (WGS) entry which is preliminary data.</text>
</comment>